<evidence type="ECO:0000256" key="6">
    <source>
        <dbReference type="ARBA" id="ARBA00023136"/>
    </source>
</evidence>
<feature type="transmembrane region" description="Helical" evidence="7">
    <location>
        <begin position="34"/>
        <end position="53"/>
    </location>
</feature>
<organism evidence="11 12">
    <name type="scientific">Bacillus licheniformis</name>
    <dbReference type="NCBI Taxonomy" id="1402"/>
    <lineage>
        <taxon>Bacteria</taxon>
        <taxon>Bacillati</taxon>
        <taxon>Bacillota</taxon>
        <taxon>Bacilli</taxon>
        <taxon>Bacillales</taxon>
        <taxon>Bacillaceae</taxon>
        <taxon>Bacillus</taxon>
    </lineage>
</organism>
<evidence type="ECO:0000313" key="11">
    <source>
        <dbReference type="EMBL" id="TWL27420.1"/>
    </source>
</evidence>
<evidence type="ECO:0000256" key="5">
    <source>
        <dbReference type="ARBA" id="ARBA00022989"/>
    </source>
</evidence>
<feature type="transmembrane region" description="Helical" evidence="7">
    <location>
        <begin position="260"/>
        <end position="283"/>
    </location>
</feature>
<feature type="transmembrane region" description="Helical" evidence="7">
    <location>
        <begin position="144"/>
        <end position="163"/>
    </location>
</feature>
<evidence type="ECO:0000259" key="8">
    <source>
        <dbReference type="PROSITE" id="PS50893"/>
    </source>
</evidence>
<dbReference type="InterPro" id="IPR017871">
    <property type="entry name" value="ABC_transporter-like_CS"/>
</dbReference>
<dbReference type="Gene3D" id="3.40.50.300">
    <property type="entry name" value="P-loop containing nucleotide triphosphate hydrolases"/>
    <property type="match status" value="1"/>
</dbReference>
<proteinExistence type="predicted"/>
<dbReference type="GO" id="GO:0015421">
    <property type="term" value="F:ABC-type oligopeptide transporter activity"/>
    <property type="evidence" value="ECO:0007669"/>
    <property type="project" value="TreeGrafter"/>
</dbReference>
<dbReference type="PROSITE" id="PS00211">
    <property type="entry name" value="ABC_TRANSPORTER_1"/>
    <property type="match status" value="1"/>
</dbReference>
<keyword evidence="4 11" id="KW-0067">ATP-binding</keyword>
<dbReference type="EMBL" id="CP065647">
    <property type="protein sequence ID" value="QPR73634.1"/>
    <property type="molecule type" value="Genomic_DNA"/>
</dbReference>
<dbReference type="InterPro" id="IPR036640">
    <property type="entry name" value="ABC1_TM_sf"/>
</dbReference>
<evidence type="ECO:0000313" key="10">
    <source>
        <dbReference type="EMBL" id="QPR73634.1"/>
    </source>
</evidence>
<feature type="domain" description="ABC transmembrane type-1" evidence="9">
    <location>
        <begin position="34"/>
        <end position="322"/>
    </location>
</feature>
<accession>A0A1Y0Y184</accession>
<sequence length="602" mass="67827">MLKFYSFFKKLPQTASIIFYGLTLFWRCDPFKSAVLFLITLLNAMLGPLLVWLSAEVIDEIARAPFELSSWNALVWAAFAYIAFTLIVDALQPVAEMQKRLLTAKLEAYLDEMLMKKAISIPDIAAFEDASFHTNTQIIRYNEYFVTMWVSIVSQTFGGMVMIAASSLLIGMAAPWVPLLFLILAVPKLYWEAKLNNATFEGRKEVQELRRRAEYYAGVPLMSETAGEVKIYNLVPFFKSFYKNTSMELLHTLSNDQKKLALYQLFWSVLQSLAAGAVLIYIVHQAFHGGLSIGDVMLFIGAAVQFNEGINEMFAAFAIGARETRHLGNVHSFLNSKNSMENGETAPAVQKQKGFTCDQVEFSYDGTKTVLDIQQLDIPLNKTTVLVGENGSGKSTLVKLLLRYFDPNQGTISYNGLPLYKYDIEHYRSNAAAVFQDFLRYEMTLKYNIGLGDISSCTDLAKIKSASAFGGVDQFLHKLEDGYETELGRLFGGRNLSGGEWQRIAISRAFMRDESADILIFDEPSSALDVFIEEEIFDKLQKLTQGKTVIIVSHRLSTARFADHIIFLEKGRVAEAGTHQELMKNQAQYAELYRLQAEKYAQ</sequence>
<protein>
    <submittedName>
        <fullName evidence="10">ABC transporter ATP-binding protein</fullName>
    </submittedName>
    <submittedName>
        <fullName evidence="11">Heterocyst differentiation ATP-binding protein HepA</fullName>
    </submittedName>
</protein>
<evidence type="ECO:0000256" key="1">
    <source>
        <dbReference type="ARBA" id="ARBA00004651"/>
    </source>
</evidence>
<name>A0A1Y0Y184_BACLI</name>
<dbReference type="PROSITE" id="PS50929">
    <property type="entry name" value="ABC_TM1F"/>
    <property type="match status" value="1"/>
</dbReference>
<evidence type="ECO:0000256" key="2">
    <source>
        <dbReference type="ARBA" id="ARBA00022692"/>
    </source>
</evidence>
<reference evidence="10 13" key="2">
    <citation type="submission" date="2020-12" db="EMBL/GenBank/DDBJ databases">
        <title>FDA dAtabase for Regulatory Grade micrObial Sequences (FDA-ARGOS): Supporting development and validation of Infectious Disease Dx tests.</title>
        <authorList>
            <person name="Nelson B."/>
            <person name="Plummer A."/>
            <person name="Tallon L."/>
            <person name="Sadzewicz L."/>
            <person name="Zhao X."/>
            <person name="Boylan J."/>
            <person name="Ott S."/>
            <person name="Bowen H."/>
            <person name="Vavikolanu K."/>
            <person name="Mehta A."/>
            <person name="Aluvathingal J."/>
            <person name="Nadendla S."/>
            <person name="Myers T."/>
            <person name="Yan Y."/>
            <person name="Sichtig H."/>
        </authorList>
    </citation>
    <scope>NUCLEOTIDE SEQUENCE [LARGE SCALE GENOMIC DNA]</scope>
    <source>
        <strain evidence="10 13">FDAARGOS_923</strain>
    </source>
</reference>
<dbReference type="Gene3D" id="1.20.1560.10">
    <property type="entry name" value="ABC transporter type 1, transmembrane domain"/>
    <property type="match status" value="1"/>
</dbReference>
<evidence type="ECO:0000313" key="12">
    <source>
        <dbReference type="Proteomes" id="UP000435910"/>
    </source>
</evidence>
<dbReference type="SUPFAM" id="SSF90123">
    <property type="entry name" value="ABC transporter transmembrane region"/>
    <property type="match status" value="1"/>
</dbReference>
<dbReference type="Proteomes" id="UP000595038">
    <property type="component" value="Chromosome"/>
</dbReference>
<gene>
    <name evidence="11" type="ORF">CHCC16736_2741</name>
    <name evidence="10" type="ORF">I6G80_05050</name>
</gene>
<dbReference type="Pfam" id="PF00005">
    <property type="entry name" value="ABC_tran"/>
    <property type="match status" value="1"/>
</dbReference>
<dbReference type="Proteomes" id="UP000435910">
    <property type="component" value="Unassembled WGS sequence"/>
</dbReference>
<comment type="subcellular location">
    <subcellularLocation>
        <location evidence="1">Cell membrane</location>
        <topology evidence="1">Multi-pass membrane protein</topology>
    </subcellularLocation>
</comment>
<dbReference type="GO" id="GO:0016887">
    <property type="term" value="F:ATP hydrolysis activity"/>
    <property type="evidence" value="ECO:0007669"/>
    <property type="project" value="InterPro"/>
</dbReference>
<dbReference type="SUPFAM" id="SSF52540">
    <property type="entry name" value="P-loop containing nucleoside triphosphate hydrolases"/>
    <property type="match status" value="1"/>
</dbReference>
<evidence type="ECO:0000256" key="3">
    <source>
        <dbReference type="ARBA" id="ARBA00022741"/>
    </source>
</evidence>
<dbReference type="PANTHER" id="PTHR43394">
    <property type="entry name" value="ATP-DEPENDENT PERMEASE MDL1, MITOCHONDRIAL"/>
    <property type="match status" value="1"/>
</dbReference>
<evidence type="ECO:0000259" key="9">
    <source>
        <dbReference type="PROSITE" id="PS50929"/>
    </source>
</evidence>
<dbReference type="PANTHER" id="PTHR43394:SF1">
    <property type="entry name" value="ATP-BINDING CASSETTE SUB-FAMILY B MEMBER 10, MITOCHONDRIAL"/>
    <property type="match status" value="1"/>
</dbReference>
<reference evidence="11 12" key="1">
    <citation type="submission" date="2019-06" db="EMBL/GenBank/DDBJ databases">
        <title>Genome sequence analysis of &gt;100 Bacillus licheniformis strains suggests intrinsic resistance to this species.</title>
        <authorList>
            <person name="Wels M."/>
            <person name="Siezen R.J."/>
            <person name="Johansen E."/>
            <person name="Stuer-Lauridsen B."/>
            <person name="Bjerre K."/>
            <person name="Nielsen B.K.K."/>
        </authorList>
    </citation>
    <scope>NUCLEOTIDE SEQUENCE [LARGE SCALE GENOMIC DNA]</scope>
    <source>
        <strain evidence="11 12">BAC-16736</strain>
    </source>
</reference>
<keyword evidence="6 7" id="KW-0472">Membrane</keyword>
<evidence type="ECO:0000313" key="13">
    <source>
        <dbReference type="Proteomes" id="UP000595038"/>
    </source>
</evidence>
<dbReference type="GO" id="GO:0005524">
    <property type="term" value="F:ATP binding"/>
    <property type="evidence" value="ECO:0007669"/>
    <property type="project" value="UniProtKB-KW"/>
</dbReference>
<keyword evidence="3" id="KW-0547">Nucleotide-binding</keyword>
<dbReference type="AlphaFoldDB" id="A0A1Y0Y184"/>
<dbReference type="InterPro" id="IPR003439">
    <property type="entry name" value="ABC_transporter-like_ATP-bd"/>
</dbReference>
<feature type="transmembrane region" description="Helical" evidence="7">
    <location>
        <begin position="169"/>
        <end position="191"/>
    </location>
</feature>
<dbReference type="SMART" id="SM00382">
    <property type="entry name" value="AAA"/>
    <property type="match status" value="1"/>
</dbReference>
<keyword evidence="2 7" id="KW-0812">Transmembrane</keyword>
<dbReference type="EMBL" id="NILC01000023">
    <property type="protein sequence ID" value="TWL27420.1"/>
    <property type="molecule type" value="Genomic_DNA"/>
</dbReference>
<dbReference type="RefSeq" id="WP_003186181.1">
    <property type="nucleotide sequence ID" value="NZ_BEXU01000002.1"/>
</dbReference>
<dbReference type="InterPro" id="IPR027417">
    <property type="entry name" value="P-loop_NTPase"/>
</dbReference>
<dbReference type="PROSITE" id="PS50893">
    <property type="entry name" value="ABC_TRANSPORTER_2"/>
    <property type="match status" value="1"/>
</dbReference>
<keyword evidence="5 7" id="KW-1133">Transmembrane helix</keyword>
<dbReference type="GO" id="GO:0005886">
    <property type="term" value="C:plasma membrane"/>
    <property type="evidence" value="ECO:0007669"/>
    <property type="project" value="UniProtKB-SubCell"/>
</dbReference>
<dbReference type="InterPro" id="IPR003593">
    <property type="entry name" value="AAA+_ATPase"/>
</dbReference>
<dbReference type="GeneID" id="92859397"/>
<feature type="transmembrane region" description="Helical" evidence="7">
    <location>
        <begin position="73"/>
        <end position="91"/>
    </location>
</feature>
<dbReference type="InterPro" id="IPR039421">
    <property type="entry name" value="Type_1_exporter"/>
</dbReference>
<evidence type="ECO:0000256" key="4">
    <source>
        <dbReference type="ARBA" id="ARBA00022840"/>
    </source>
</evidence>
<feature type="domain" description="ABC transporter" evidence="8">
    <location>
        <begin position="355"/>
        <end position="595"/>
    </location>
</feature>
<evidence type="ECO:0000256" key="7">
    <source>
        <dbReference type="SAM" id="Phobius"/>
    </source>
</evidence>
<dbReference type="InterPro" id="IPR011527">
    <property type="entry name" value="ABC1_TM_dom"/>
</dbReference>